<dbReference type="InterPro" id="IPR009003">
    <property type="entry name" value="Peptidase_S1_PA"/>
</dbReference>
<dbReference type="EMBL" id="JARKIK010000033">
    <property type="protein sequence ID" value="KAK8740627.1"/>
    <property type="molecule type" value="Genomic_DNA"/>
</dbReference>
<dbReference type="Pfam" id="PF00089">
    <property type="entry name" value="Trypsin"/>
    <property type="match status" value="1"/>
</dbReference>
<evidence type="ECO:0000313" key="7">
    <source>
        <dbReference type="Proteomes" id="UP001445076"/>
    </source>
</evidence>
<dbReference type="FunFam" id="2.40.10.10:FF:000028">
    <property type="entry name" value="Serine protease easter"/>
    <property type="match status" value="1"/>
</dbReference>
<dbReference type="InterPro" id="IPR001314">
    <property type="entry name" value="Peptidase_S1A"/>
</dbReference>
<keyword evidence="1" id="KW-0732">Signal</keyword>
<organism evidence="6 7">
    <name type="scientific">Cherax quadricarinatus</name>
    <name type="common">Australian red claw crayfish</name>
    <dbReference type="NCBI Taxonomy" id="27406"/>
    <lineage>
        <taxon>Eukaryota</taxon>
        <taxon>Metazoa</taxon>
        <taxon>Ecdysozoa</taxon>
        <taxon>Arthropoda</taxon>
        <taxon>Crustacea</taxon>
        <taxon>Multicrustacea</taxon>
        <taxon>Malacostraca</taxon>
        <taxon>Eumalacostraca</taxon>
        <taxon>Eucarida</taxon>
        <taxon>Decapoda</taxon>
        <taxon>Pleocyemata</taxon>
        <taxon>Astacidea</taxon>
        <taxon>Parastacoidea</taxon>
        <taxon>Parastacidae</taxon>
        <taxon>Cherax</taxon>
    </lineage>
</organism>
<keyword evidence="3" id="KW-0325">Glycoprotein</keyword>
<dbReference type="PROSITE" id="PS00134">
    <property type="entry name" value="TRYPSIN_HIS"/>
    <property type="match status" value="1"/>
</dbReference>
<keyword evidence="2" id="KW-1015">Disulfide bond</keyword>
<evidence type="ECO:0000313" key="6">
    <source>
        <dbReference type="EMBL" id="KAK8740627.1"/>
    </source>
</evidence>
<reference evidence="6 7" key="1">
    <citation type="journal article" date="2024" name="BMC Genomics">
        <title>Genome assembly of redclaw crayfish (Cherax quadricarinatus) provides insights into its immune adaptation and hypoxia tolerance.</title>
        <authorList>
            <person name="Liu Z."/>
            <person name="Zheng J."/>
            <person name="Li H."/>
            <person name="Fang K."/>
            <person name="Wang S."/>
            <person name="He J."/>
            <person name="Zhou D."/>
            <person name="Weng S."/>
            <person name="Chi M."/>
            <person name="Gu Z."/>
            <person name="He J."/>
            <person name="Li F."/>
            <person name="Wang M."/>
        </authorList>
    </citation>
    <scope>NUCLEOTIDE SEQUENCE [LARGE SCALE GENOMIC DNA]</scope>
    <source>
        <strain evidence="6">ZL_2023a</strain>
    </source>
</reference>
<dbReference type="Gene3D" id="2.40.10.10">
    <property type="entry name" value="Trypsin-like serine proteases"/>
    <property type="match status" value="1"/>
</dbReference>
<evidence type="ECO:0000256" key="4">
    <source>
        <dbReference type="ARBA" id="ARBA00024195"/>
    </source>
</evidence>
<dbReference type="SUPFAM" id="SSF50494">
    <property type="entry name" value="Trypsin-like serine proteases"/>
    <property type="match status" value="1"/>
</dbReference>
<evidence type="ECO:0000256" key="3">
    <source>
        <dbReference type="ARBA" id="ARBA00023180"/>
    </source>
</evidence>
<dbReference type="AlphaFoldDB" id="A0AAW0X8E6"/>
<dbReference type="PROSITE" id="PS50240">
    <property type="entry name" value="TRYPSIN_DOM"/>
    <property type="match status" value="1"/>
</dbReference>
<feature type="non-terminal residue" evidence="6">
    <location>
        <position position="1"/>
    </location>
</feature>
<accession>A0AAW0X8E6</accession>
<keyword evidence="7" id="KW-1185">Reference proteome</keyword>
<sequence length="239" mass="26176">QLQGGFCYKGKKKLCVHGTILPDACGKRECTCCLPRKCSCGMANGERIVGGTELVSPHKYPWLVGLKLPKKKDGYYCGGTIITARYVITAAHCLYDQDTGRVIKSKFLKVGVGDHNQWTTQDDVQGVTALVDVQNIIVHEKYSFFETFHDIGLVRLAQELDLVSHLQLRAACLPTNPSDMFEGTTGMVYGWGIIQTGDLKQPGIAREVALPILDKDCQGKTLGFMKITSSMLCAGDEKG</sequence>
<dbReference type="PANTHER" id="PTHR24252">
    <property type="entry name" value="ACROSIN-RELATED"/>
    <property type="match status" value="1"/>
</dbReference>
<feature type="domain" description="Peptidase S1" evidence="5">
    <location>
        <begin position="48"/>
        <end position="239"/>
    </location>
</feature>
<comment type="similarity">
    <text evidence="4">Belongs to the peptidase S1 family. CLIP subfamily.</text>
</comment>
<dbReference type="SMART" id="SM00020">
    <property type="entry name" value="Tryp_SPc"/>
    <property type="match status" value="1"/>
</dbReference>
<evidence type="ECO:0000256" key="2">
    <source>
        <dbReference type="ARBA" id="ARBA00023157"/>
    </source>
</evidence>
<dbReference type="Proteomes" id="UP001445076">
    <property type="component" value="Unassembled WGS sequence"/>
</dbReference>
<dbReference type="PRINTS" id="PR00722">
    <property type="entry name" value="CHYMOTRYPSIN"/>
</dbReference>
<dbReference type="CDD" id="cd00190">
    <property type="entry name" value="Tryp_SPc"/>
    <property type="match status" value="1"/>
</dbReference>
<evidence type="ECO:0000259" key="5">
    <source>
        <dbReference type="PROSITE" id="PS50240"/>
    </source>
</evidence>
<gene>
    <name evidence="6" type="ORF">OTU49_002999</name>
</gene>
<name>A0AAW0X8E6_CHEQU</name>
<dbReference type="PANTHER" id="PTHR24252:SF7">
    <property type="entry name" value="HYALIN"/>
    <property type="match status" value="1"/>
</dbReference>
<dbReference type="GO" id="GO:0004252">
    <property type="term" value="F:serine-type endopeptidase activity"/>
    <property type="evidence" value="ECO:0007669"/>
    <property type="project" value="InterPro"/>
</dbReference>
<dbReference type="InterPro" id="IPR001254">
    <property type="entry name" value="Trypsin_dom"/>
</dbReference>
<proteinExistence type="inferred from homology"/>
<dbReference type="GO" id="GO:0006508">
    <property type="term" value="P:proteolysis"/>
    <property type="evidence" value="ECO:0007669"/>
    <property type="project" value="InterPro"/>
</dbReference>
<evidence type="ECO:0000256" key="1">
    <source>
        <dbReference type="ARBA" id="ARBA00022729"/>
    </source>
</evidence>
<dbReference type="InterPro" id="IPR043504">
    <property type="entry name" value="Peptidase_S1_PA_chymotrypsin"/>
</dbReference>
<comment type="caution">
    <text evidence="6">The sequence shown here is derived from an EMBL/GenBank/DDBJ whole genome shotgun (WGS) entry which is preliminary data.</text>
</comment>
<protein>
    <recommendedName>
        <fullName evidence="5">Peptidase S1 domain-containing protein</fullName>
    </recommendedName>
</protein>
<dbReference type="InterPro" id="IPR018114">
    <property type="entry name" value="TRYPSIN_HIS"/>
</dbReference>
<feature type="non-terminal residue" evidence="6">
    <location>
        <position position="239"/>
    </location>
</feature>